<keyword evidence="2" id="KW-0805">Transcription regulation</keyword>
<sequence length="517" mass="57447">MDLASDTSPPPTRASRRGRAYSPPSDDDDTSDTNEAAADLYPLEGKYIDHADKAALLAMTEVEREAVLAERAAKLEREHLDRQLRNLLKSRNAEGGQTSGAGADVSGVRKSGRTKSAPKKSEEVSKRGKLEELRRQREERKAGGGGKTLIADEDASKPLIDDDDDDMGRAGDVVEEREITLEDVNRAKIGRTGLAKLCDYPNFEDVVKDCFVRVSLGASKPSSTPVYRVCQIRSLTTGKPYSLLAGRRTTTTHLLVAHGSSTRAFSMEYMSDGLITAAEFARYKTQLNVDRITLPSASFLHQKTQELKDLDSRVLTEDELNQIIRKRKEGAWDPVVHKLKLDARKHKLVEAIQSGNDSEMARLEKEIQELEDQEREHRETRPGHSVVAMKETQMARMARMNAENRKKNQEEIRRAELEEKKIARMQAEEAKRKGQVETLANPFARVKTVVKFRHEVGKKKEEQIKTDAGEVEGDAGKKDVGVGLESKGGAGVEAAKPRLVKKGVDDVIAAMDIEIEL</sequence>
<accession>A0A4S2N4C0</accession>
<gene>
    <name evidence="8" type="ORF">EX30DRAFT_353807</name>
</gene>
<dbReference type="InterPro" id="IPR004343">
    <property type="entry name" value="Plus-3_dom"/>
</dbReference>
<dbReference type="SMART" id="SM00719">
    <property type="entry name" value="Plus3"/>
    <property type="match status" value="1"/>
</dbReference>
<dbReference type="STRING" id="341454.A0A4S2N4C0"/>
<comment type="subcellular location">
    <subcellularLocation>
        <location evidence="1">Nucleus</location>
    </subcellularLocation>
</comment>
<dbReference type="GO" id="GO:1990269">
    <property type="term" value="F:RNA polymerase II C-terminal domain phosphoserine binding"/>
    <property type="evidence" value="ECO:0007669"/>
    <property type="project" value="TreeGrafter"/>
</dbReference>
<organism evidence="8 9">
    <name type="scientific">Ascodesmis nigricans</name>
    <dbReference type="NCBI Taxonomy" id="341454"/>
    <lineage>
        <taxon>Eukaryota</taxon>
        <taxon>Fungi</taxon>
        <taxon>Dikarya</taxon>
        <taxon>Ascomycota</taxon>
        <taxon>Pezizomycotina</taxon>
        <taxon>Pezizomycetes</taxon>
        <taxon>Pezizales</taxon>
        <taxon>Ascodesmidaceae</taxon>
        <taxon>Ascodesmis</taxon>
    </lineage>
</organism>
<dbReference type="GO" id="GO:0003677">
    <property type="term" value="F:DNA binding"/>
    <property type="evidence" value="ECO:0007669"/>
    <property type="project" value="InterPro"/>
</dbReference>
<name>A0A4S2N4C0_9PEZI</name>
<reference evidence="8 9" key="1">
    <citation type="submission" date="2019-04" db="EMBL/GenBank/DDBJ databases">
        <title>Comparative genomics and transcriptomics to analyze fruiting body development in filamentous ascomycetes.</title>
        <authorList>
            <consortium name="DOE Joint Genome Institute"/>
            <person name="Lutkenhaus R."/>
            <person name="Traeger S."/>
            <person name="Breuer J."/>
            <person name="Kuo A."/>
            <person name="Lipzen A."/>
            <person name="Pangilinan J."/>
            <person name="Dilworth D."/>
            <person name="Sandor L."/>
            <person name="Poggeler S."/>
            <person name="Barry K."/>
            <person name="Grigoriev I.V."/>
            <person name="Nowrousian M."/>
        </authorList>
    </citation>
    <scope>NUCLEOTIDE SEQUENCE [LARGE SCALE GENOMIC DNA]</scope>
    <source>
        <strain evidence="8 9">CBS 389.68</strain>
    </source>
</reference>
<dbReference type="InParanoid" id="A0A4S2N4C0"/>
<dbReference type="InterPro" id="IPR036128">
    <property type="entry name" value="Plus3-like_sf"/>
</dbReference>
<keyword evidence="4" id="KW-0539">Nucleus</keyword>
<dbReference type="OrthoDB" id="166375at2759"/>
<feature type="region of interest" description="Disordered" evidence="6">
    <location>
        <begin position="1"/>
        <end position="45"/>
    </location>
</feature>
<evidence type="ECO:0000313" key="8">
    <source>
        <dbReference type="EMBL" id="TGZ83973.1"/>
    </source>
</evidence>
<evidence type="ECO:0000256" key="5">
    <source>
        <dbReference type="SAM" id="Coils"/>
    </source>
</evidence>
<feature type="region of interest" description="Disordered" evidence="6">
    <location>
        <begin position="89"/>
        <end position="169"/>
    </location>
</feature>
<dbReference type="PANTHER" id="PTHR13115">
    <property type="entry name" value="RNA POLYMERASE-ASSOCIATED PROTEIN RTF1 HOMOLOG"/>
    <property type="match status" value="1"/>
</dbReference>
<evidence type="ECO:0000256" key="4">
    <source>
        <dbReference type="ARBA" id="ARBA00023242"/>
    </source>
</evidence>
<dbReference type="GO" id="GO:0016593">
    <property type="term" value="C:Cdc73/Paf1 complex"/>
    <property type="evidence" value="ECO:0007669"/>
    <property type="project" value="TreeGrafter"/>
</dbReference>
<keyword evidence="9" id="KW-1185">Reference proteome</keyword>
<keyword evidence="3" id="KW-0804">Transcription</keyword>
<evidence type="ECO:0000256" key="1">
    <source>
        <dbReference type="ARBA" id="ARBA00004123"/>
    </source>
</evidence>
<evidence type="ECO:0000256" key="2">
    <source>
        <dbReference type="ARBA" id="ARBA00023015"/>
    </source>
</evidence>
<proteinExistence type="predicted"/>
<evidence type="ECO:0000313" key="9">
    <source>
        <dbReference type="Proteomes" id="UP000298138"/>
    </source>
</evidence>
<evidence type="ECO:0000256" key="3">
    <source>
        <dbReference type="ARBA" id="ARBA00023163"/>
    </source>
</evidence>
<feature type="compositionally biased region" description="Basic and acidic residues" evidence="6">
    <location>
        <begin position="119"/>
        <end position="142"/>
    </location>
</feature>
<dbReference type="Gene3D" id="3.90.70.200">
    <property type="entry name" value="Plus-3 domain"/>
    <property type="match status" value="1"/>
</dbReference>
<feature type="domain" description="Plus3" evidence="7">
    <location>
        <begin position="178"/>
        <end position="312"/>
    </location>
</feature>
<dbReference type="Pfam" id="PF03126">
    <property type="entry name" value="Plus-3"/>
    <property type="match status" value="1"/>
</dbReference>
<dbReference type="PANTHER" id="PTHR13115:SF8">
    <property type="entry name" value="RNA POLYMERASE-ASSOCIATED PROTEIN RTF1 HOMOLOG"/>
    <property type="match status" value="1"/>
</dbReference>
<feature type="coiled-coil region" evidence="5">
    <location>
        <begin position="353"/>
        <end position="433"/>
    </location>
</feature>
<evidence type="ECO:0000256" key="6">
    <source>
        <dbReference type="SAM" id="MobiDB-lite"/>
    </source>
</evidence>
<dbReference type="AlphaFoldDB" id="A0A4S2N4C0"/>
<dbReference type="SUPFAM" id="SSF159042">
    <property type="entry name" value="Plus3-like"/>
    <property type="match status" value="1"/>
</dbReference>
<keyword evidence="5" id="KW-0175">Coiled coil</keyword>
<dbReference type="Proteomes" id="UP000298138">
    <property type="component" value="Unassembled WGS sequence"/>
</dbReference>
<protein>
    <submittedName>
        <fullName evidence="8">Plus-3-domain-containing protein</fullName>
    </submittedName>
</protein>
<dbReference type="EMBL" id="ML220113">
    <property type="protein sequence ID" value="TGZ83973.1"/>
    <property type="molecule type" value="Genomic_DNA"/>
</dbReference>
<dbReference type="PROSITE" id="PS51360">
    <property type="entry name" value="PLUS3"/>
    <property type="match status" value="1"/>
</dbReference>
<dbReference type="FunCoup" id="A0A4S2N4C0">
    <property type="interactions" value="319"/>
</dbReference>
<evidence type="ECO:0000259" key="7">
    <source>
        <dbReference type="PROSITE" id="PS51360"/>
    </source>
</evidence>